<evidence type="ECO:0000313" key="2">
    <source>
        <dbReference type="Proteomes" id="UP000028486"/>
    </source>
</evidence>
<dbReference type="RefSeq" id="WP_038454764.1">
    <property type="nucleotide sequence ID" value="NZ_CP009043.1"/>
</dbReference>
<proteinExistence type="predicted"/>
<protein>
    <submittedName>
        <fullName evidence="1">Uncharacterized protein</fullName>
    </submittedName>
</protein>
<name>A0A076FH25_9BACT</name>
<dbReference type="KEGG" id="caj:CIG1485E_1291"/>
<dbReference type="eggNOG" id="ENOG5030818">
    <property type="taxonomic scope" value="Bacteria"/>
</dbReference>
<dbReference type="OrthoDB" id="5373157at2"/>
<evidence type="ECO:0000313" key="1">
    <source>
        <dbReference type="EMBL" id="AII15124.1"/>
    </source>
</evidence>
<dbReference type="EMBL" id="CP009043">
    <property type="protein sequence ID" value="AII15124.1"/>
    <property type="molecule type" value="Genomic_DNA"/>
</dbReference>
<keyword evidence="2" id="KW-1185">Reference proteome</keyword>
<dbReference type="STRING" id="1244531.CIG2463D_1424"/>
<dbReference type="Proteomes" id="UP000028486">
    <property type="component" value="Chromosome"/>
</dbReference>
<reference evidence="2" key="1">
    <citation type="journal article" date="2014" name="Genome Announc.">
        <title>Complete Genome Sequence of Campylobacter iguaniorum Strain 1485ET, Isolated from a Bearded Dragon (Pogona vitticeps).</title>
        <authorList>
            <person name="Gilbert M.J."/>
            <person name="Miller W.G."/>
            <person name="Yee E."/>
            <person name="Kik M."/>
            <person name="Wagenaar J.A."/>
            <person name="Duim B."/>
        </authorList>
    </citation>
    <scope>NUCLEOTIDE SEQUENCE [LARGE SCALE GENOMIC DNA]</scope>
    <source>
        <strain evidence="2">1485E</strain>
    </source>
</reference>
<sequence>MKSSEIINHILENPLYKNLKSSKECKDFLNLLGKNRVNLIKFAYIKEATLFIAVSHPLALQELKNDNIISQIKTLLKSYINFNPKTSLKPCNDVKFFVTKIVKFKKASPTPSKIMIEKSNGEFVNLAQNSEIYTLFENLRIAIKKAKNAS</sequence>
<gene>
    <name evidence="1" type="ORF">CIG1485E_1291</name>
</gene>
<dbReference type="HOGENOM" id="CLU_142106_0_0_7"/>
<organism evidence="1 2">
    <name type="scientific">Campylobacter iguaniorum</name>
    <dbReference type="NCBI Taxonomy" id="1244531"/>
    <lineage>
        <taxon>Bacteria</taxon>
        <taxon>Pseudomonadati</taxon>
        <taxon>Campylobacterota</taxon>
        <taxon>Epsilonproteobacteria</taxon>
        <taxon>Campylobacterales</taxon>
        <taxon>Campylobacteraceae</taxon>
        <taxon>Campylobacter</taxon>
    </lineage>
</organism>
<dbReference type="AlphaFoldDB" id="A0A076FH25"/>
<accession>A0A076FH25</accession>